<reference evidence="1 2" key="1">
    <citation type="submission" date="2022-07" db="EMBL/GenBank/DDBJ databases">
        <title>Methylomonas rivi sp. nov., Methylomonas rosea sp. nov., Methylomonas aureus sp. nov. and Methylomonas subterranea sp. nov., four novel methanotrophs isolated from a freshwater creek and the deep terrestrial subsurface.</title>
        <authorList>
            <person name="Abin C."/>
            <person name="Sankaranarayanan K."/>
            <person name="Garner C."/>
            <person name="Sindelar R."/>
            <person name="Kotary K."/>
            <person name="Garner R."/>
            <person name="Barclay S."/>
            <person name="Lawson P."/>
            <person name="Krumholz L."/>
        </authorList>
    </citation>
    <scope>NUCLEOTIDE SEQUENCE [LARGE SCALE GENOMIC DNA]</scope>
    <source>
        <strain evidence="1 2">WSC-7</strain>
    </source>
</reference>
<keyword evidence="2" id="KW-1185">Reference proteome</keyword>
<name>A0ABT1TW71_9GAMM</name>
<protein>
    <submittedName>
        <fullName evidence="1">Uncharacterized protein</fullName>
    </submittedName>
</protein>
<evidence type="ECO:0000313" key="1">
    <source>
        <dbReference type="EMBL" id="MCQ8118770.1"/>
    </source>
</evidence>
<dbReference type="RefSeq" id="WP_256607745.1">
    <property type="nucleotide sequence ID" value="NZ_JANIBL010000049.1"/>
</dbReference>
<dbReference type="EMBL" id="JANIBL010000049">
    <property type="protein sequence ID" value="MCQ8118770.1"/>
    <property type="molecule type" value="Genomic_DNA"/>
</dbReference>
<proteinExistence type="predicted"/>
<sequence>MQKMVRVGLISFVMFFEHGIAAVPSGLNLKNLRLDGEKEIN</sequence>
<gene>
    <name evidence="1" type="ORF">NP589_15145</name>
</gene>
<organism evidence="1 2">
    <name type="scientific">Methylomonas rosea</name>
    <dbReference type="NCBI Taxonomy" id="2952227"/>
    <lineage>
        <taxon>Bacteria</taxon>
        <taxon>Pseudomonadati</taxon>
        <taxon>Pseudomonadota</taxon>
        <taxon>Gammaproteobacteria</taxon>
        <taxon>Methylococcales</taxon>
        <taxon>Methylococcaceae</taxon>
        <taxon>Methylomonas</taxon>
    </lineage>
</organism>
<comment type="caution">
    <text evidence="1">The sequence shown here is derived from an EMBL/GenBank/DDBJ whole genome shotgun (WGS) entry which is preliminary data.</text>
</comment>
<dbReference type="Proteomes" id="UP001524570">
    <property type="component" value="Unassembled WGS sequence"/>
</dbReference>
<accession>A0ABT1TW71</accession>
<evidence type="ECO:0000313" key="2">
    <source>
        <dbReference type="Proteomes" id="UP001524570"/>
    </source>
</evidence>